<dbReference type="NCBIfam" id="TIGR00377">
    <property type="entry name" value="ant_ant_sig"/>
    <property type="match status" value="1"/>
</dbReference>
<keyword evidence="5" id="KW-1185">Reference proteome</keyword>
<dbReference type="PANTHER" id="PTHR33495">
    <property type="entry name" value="ANTI-SIGMA FACTOR ANTAGONIST TM_1081-RELATED-RELATED"/>
    <property type="match status" value="1"/>
</dbReference>
<gene>
    <name evidence="4" type="ORF">GCM10009733_069500</name>
</gene>
<evidence type="ECO:0000256" key="1">
    <source>
        <dbReference type="ARBA" id="ARBA00009013"/>
    </source>
</evidence>
<accession>A0ABP4RWW2</accession>
<dbReference type="RefSeq" id="WP_346110816.1">
    <property type="nucleotide sequence ID" value="NZ_BAAAMU010000065.1"/>
</dbReference>
<comment type="similarity">
    <text evidence="1 2">Belongs to the anti-sigma-factor antagonist family.</text>
</comment>
<dbReference type="InterPro" id="IPR003658">
    <property type="entry name" value="Anti-sigma_ant"/>
</dbReference>
<evidence type="ECO:0000313" key="5">
    <source>
        <dbReference type="Proteomes" id="UP001500064"/>
    </source>
</evidence>
<dbReference type="SUPFAM" id="SSF52091">
    <property type="entry name" value="SpoIIaa-like"/>
    <property type="match status" value="1"/>
</dbReference>
<dbReference type="Pfam" id="PF13466">
    <property type="entry name" value="STAS_2"/>
    <property type="match status" value="1"/>
</dbReference>
<proteinExistence type="inferred from homology"/>
<sequence length="107" mass="11307">MTVTNAMKPHEASTLKPTLIHLSGDIDIFTTAQLRQRLLDALSRTTGTLVLDLSQVTFCGAGGLGVLLGVQARARALGVTLALTGIPPFMTRLLRITGLSPHFARAA</sequence>
<dbReference type="PANTHER" id="PTHR33495:SF2">
    <property type="entry name" value="ANTI-SIGMA FACTOR ANTAGONIST TM_1081-RELATED"/>
    <property type="match status" value="1"/>
</dbReference>
<dbReference type="Gene3D" id="3.30.750.24">
    <property type="entry name" value="STAS domain"/>
    <property type="match status" value="1"/>
</dbReference>
<feature type="domain" description="STAS" evidence="3">
    <location>
        <begin position="19"/>
        <end position="107"/>
    </location>
</feature>
<dbReference type="CDD" id="cd07043">
    <property type="entry name" value="STAS_anti-anti-sigma_factors"/>
    <property type="match status" value="1"/>
</dbReference>
<protein>
    <recommendedName>
        <fullName evidence="2">Anti-sigma factor antagonist</fullName>
    </recommendedName>
</protein>
<dbReference type="Proteomes" id="UP001500064">
    <property type="component" value="Unassembled WGS sequence"/>
</dbReference>
<dbReference type="InterPro" id="IPR058548">
    <property type="entry name" value="MlaB-like_STAS"/>
</dbReference>
<evidence type="ECO:0000259" key="3">
    <source>
        <dbReference type="PROSITE" id="PS50801"/>
    </source>
</evidence>
<dbReference type="InterPro" id="IPR002645">
    <property type="entry name" value="STAS_dom"/>
</dbReference>
<evidence type="ECO:0000256" key="2">
    <source>
        <dbReference type="RuleBase" id="RU003749"/>
    </source>
</evidence>
<name>A0ABP4RWW2_9ACTN</name>
<reference evidence="5" key="1">
    <citation type="journal article" date="2019" name="Int. J. Syst. Evol. Microbiol.">
        <title>The Global Catalogue of Microorganisms (GCM) 10K type strain sequencing project: providing services to taxonomists for standard genome sequencing and annotation.</title>
        <authorList>
            <consortium name="The Broad Institute Genomics Platform"/>
            <consortium name="The Broad Institute Genome Sequencing Center for Infectious Disease"/>
            <person name="Wu L."/>
            <person name="Ma J."/>
        </authorList>
    </citation>
    <scope>NUCLEOTIDE SEQUENCE [LARGE SCALE GENOMIC DNA]</scope>
    <source>
        <strain evidence="5">JCM 13929</strain>
    </source>
</reference>
<comment type="caution">
    <text evidence="4">The sequence shown here is derived from an EMBL/GenBank/DDBJ whole genome shotgun (WGS) entry which is preliminary data.</text>
</comment>
<organism evidence="4 5">
    <name type="scientific">Nonomuraea maheshkhaliensis</name>
    <dbReference type="NCBI Taxonomy" id="419590"/>
    <lineage>
        <taxon>Bacteria</taxon>
        <taxon>Bacillati</taxon>
        <taxon>Actinomycetota</taxon>
        <taxon>Actinomycetes</taxon>
        <taxon>Streptosporangiales</taxon>
        <taxon>Streptosporangiaceae</taxon>
        <taxon>Nonomuraea</taxon>
    </lineage>
</organism>
<dbReference type="EMBL" id="BAAAMU010000065">
    <property type="protein sequence ID" value="GAA1661902.1"/>
    <property type="molecule type" value="Genomic_DNA"/>
</dbReference>
<evidence type="ECO:0000313" key="4">
    <source>
        <dbReference type="EMBL" id="GAA1661902.1"/>
    </source>
</evidence>
<dbReference type="InterPro" id="IPR036513">
    <property type="entry name" value="STAS_dom_sf"/>
</dbReference>
<dbReference type="PROSITE" id="PS50801">
    <property type="entry name" value="STAS"/>
    <property type="match status" value="1"/>
</dbReference>